<sequence>MFLRESRIGKALTDKTIVYESHVRRFWNSARYEEEDKMIHLAVRKKDENGEDVDLEIKFGVGDLRRVLELGDSDDDPTIIPEHLSKGLWCRMGFTGHINGKMIKTMFSHAYKFMIHCVVHALSHMKGAYDETSNYIMNIITCLVLNRPYNVSKVIFEYMLENIRAGSNKYIMYPRFIQMMIDDQFKDIPKDNGDILGLRNMTSETIARLTKGTEERAKRMICRINNPAYIALENDRWRHENSSSDDEDEKMSQLVEKKTRWWFVRDGKRKRKRTPKTSPAVSIPKEPVLKIVVKGIVKGGVIRAFEGTTTKIGG</sequence>
<reference evidence="1" key="2">
    <citation type="submission" date="2020-06" db="EMBL/GenBank/DDBJ databases">
        <title>Helianthus annuus Genome sequencing and assembly Release 2.</title>
        <authorList>
            <person name="Gouzy J."/>
            <person name="Langlade N."/>
            <person name="Munos S."/>
        </authorList>
    </citation>
    <scope>NUCLEOTIDE SEQUENCE</scope>
    <source>
        <tissue evidence="1">Leaves</tissue>
    </source>
</reference>
<dbReference type="Gramene" id="mRNA:HanXRQr2_Chr10g0438321">
    <property type="protein sequence ID" value="mRNA:HanXRQr2_Chr10g0438321"/>
    <property type="gene ID" value="HanXRQr2_Chr10g0438321"/>
</dbReference>
<dbReference type="EMBL" id="MNCJ02000325">
    <property type="protein sequence ID" value="KAF5786227.1"/>
    <property type="molecule type" value="Genomic_DNA"/>
</dbReference>
<comment type="caution">
    <text evidence="1">The sequence shown here is derived from an EMBL/GenBank/DDBJ whole genome shotgun (WGS) entry which is preliminary data.</text>
</comment>
<reference evidence="1" key="1">
    <citation type="journal article" date="2017" name="Nature">
        <title>The sunflower genome provides insights into oil metabolism, flowering and Asterid evolution.</title>
        <authorList>
            <person name="Badouin H."/>
            <person name="Gouzy J."/>
            <person name="Grassa C.J."/>
            <person name="Murat F."/>
            <person name="Staton S.E."/>
            <person name="Cottret L."/>
            <person name="Lelandais-Briere C."/>
            <person name="Owens G.L."/>
            <person name="Carrere S."/>
            <person name="Mayjonade B."/>
            <person name="Legrand L."/>
            <person name="Gill N."/>
            <person name="Kane N.C."/>
            <person name="Bowers J.E."/>
            <person name="Hubner S."/>
            <person name="Bellec A."/>
            <person name="Berard A."/>
            <person name="Berges H."/>
            <person name="Blanchet N."/>
            <person name="Boniface M.C."/>
            <person name="Brunel D."/>
            <person name="Catrice O."/>
            <person name="Chaidir N."/>
            <person name="Claudel C."/>
            <person name="Donnadieu C."/>
            <person name="Faraut T."/>
            <person name="Fievet G."/>
            <person name="Helmstetter N."/>
            <person name="King M."/>
            <person name="Knapp S.J."/>
            <person name="Lai Z."/>
            <person name="Le Paslier M.C."/>
            <person name="Lippi Y."/>
            <person name="Lorenzon L."/>
            <person name="Mandel J.R."/>
            <person name="Marage G."/>
            <person name="Marchand G."/>
            <person name="Marquand E."/>
            <person name="Bret-Mestries E."/>
            <person name="Morien E."/>
            <person name="Nambeesan S."/>
            <person name="Nguyen T."/>
            <person name="Pegot-Espagnet P."/>
            <person name="Pouilly N."/>
            <person name="Raftis F."/>
            <person name="Sallet E."/>
            <person name="Schiex T."/>
            <person name="Thomas J."/>
            <person name="Vandecasteele C."/>
            <person name="Vares D."/>
            <person name="Vear F."/>
            <person name="Vautrin S."/>
            <person name="Crespi M."/>
            <person name="Mangin B."/>
            <person name="Burke J.M."/>
            <person name="Salse J."/>
            <person name="Munos S."/>
            <person name="Vincourt P."/>
            <person name="Rieseberg L.H."/>
            <person name="Langlade N.B."/>
        </authorList>
    </citation>
    <scope>NUCLEOTIDE SEQUENCE</scope>
    <source>
        <tissue evidence="1">Leaves</tissue>
    </source>
</reference>
<gene>
    <name evidence="1" type="ORF">HanXRQr2_Chr10g0438321</name>
</gene>
<dbReference type="AlphaFoldDB" id="A0A9K3HXC7"/>
<organism evidence="1 2">
    <name type="scientific">Helianthus annuus</name>
    <name type="common">Common sunflower</name>
    <dbReference type="NCBI Taxonomy" id="4232"/>
    <lineage>
        <taxon>Eukaryota</taxon>
        <taxon>Viridiplantae</taxon>
        <taxon>Streptophyta</taxon>
        <taxon>Embryophyta</taxon>
        <taxon>Tracheophyta</taxon>
        <taxon>Spermatophyta</taxon>
        <taxon>Magnoliopsida</taxon>
        <taxon>eudicotyledons</taxon>
        <taxon>Gunneridae</taxon>
        <taxon>Pentapetalae</taxon>
        <taxon>asterids</taxon>
        <taxon>campanulids</taxon>
        <taxon>Asterales</taxon>
        <taxon>Asteraceae</taxon>
        <taxon>Asteroideae</taxon>
        <taxon>Heliantheae alliance</taxon>
        <taxon>Heliantheae</taxon>
        <taxon>Helianthus</taxon>
    </lineage>
</organism>
<evidence type="ECO:0000313" key="2">
    <source>
        <dbReference type="Proteomes" id="UP000215914"/>
    </source>
</evidence>
<name>A0A9K3HXC7_HELAN</name>
<evidence type="ECO:0000313" key="1">
    <source>
        <dbReference type="EMBL" id="KAF5786227.1"/>
    </source>
</evidence>
<proteinExistence type="predicted"/>
<accession>A0A9K3HXC7</accession>
<keyword evidence="2" id="KW-1185">Reference proteome</keyword>
<dbReference type="Proteomes" id="UP000215914">
    <property type="component" value="Unassembled WGS sequence"/>
</dbReference>
<protein>
    <submittedName>
        <fullName evidence="1">Uncharacterized protein</fullName>
    </submittedName>
</protein>